<name>A0AAN7V8R3_9COLE</name>
<dbReference type="Pfam" id="PF13848">
    <property type="entry name" value="Thioredoxin_6"/>
    <property type="match status" value="1"/>
</dbReference>
<evidence type="ECO:0000256" key="5">
    <source>
        <dbReference type="ARBA" id="ARBA00022729"/>
    </source>
</evidence>
<dbReference type="EMBL" id="JAVRBK010000006">
    <property type="protein sequence ID" value="KAK5642343.1"/>
    <property type="molecule type" value="Genomic_DNA"/>
</dbReference>
<dbReference type="GO" id="GO:0003756">
    <property type="term" value="F:protein disulfide isomerase activity"/>
    <property type="evidence" value="ECO:0007669"/>
    <property type="project" value="UniProtKB-EC"/>
</dbReference>
<keyword evidence="6" id="KW-0677">Repeat</keyword>
<dbReference type="SUPFAM" id="SSF52833">
    <property type="entry name" value="Thioredoxin-like"/>
    <property type="match status" value="2"/>
</dbReference>
<comment type="caution">
    <text evidence="11">The sequence shown here is derived from an EMBL/GenBank/DDBJ whole genome shotgun (WGS) entry which is preliminary data.</text>
</comment>
<dbReference type="Gene3D" id="3.40.30.10">
    <property type="entry name" value="Glutaredoxin"/>
    <property type="match status" value="2"/>
</dbReference>
<evidence type="ECO:0000313" key="12">
    <source>
        <dbReference type="Proteomes" id="UP001329430"/>
    </source>
</evidence>
<comment type="catalytic activity">
    <reaction evidence="1">
        <text>Catalyzes the rearrangement of -S-S- bonds in proteins.</text>
        <dbReference type="EC" id="5.3.4.1"/>
    </reaction>
</comment>
<comment type="similarity">
    <text evidence="3">Belongs to the protein disulfide isomerase family.</text>
</comment>
<evidence type="ECO:0000256" key="3">
    <source>
        <dbReference type="ARBA" id="ARBA00006347"/>
    </source>
</evidence>
<evidence type="ECO:0000256" key="6">
    <source>
        <dbReference type="ARBA" id="ARBA00022737"/>
    </source>
</evidence>
<evidence type="ECO:0000256" key="8">
    <source>
        <dbReference type="ARBA" id="ARBA00023157"/>
    </source>
</evidence>
<organism evidence="11 12">
    <name type="scientific">Pyrocoelia pectoralis</name>
    <dbReference type="NCBI Taxonomy" id="417401"/>
    <lineage>
        <taxon>Eukaryota</taxon>
        <taxon>Metazoa</taxon>
        <taxon>Ecdysozoa</taxon>
        <taxon>Arthropoda</taxon>
        <taxon>Hexapoda</taxon>
        <taxon>Insecta</taxon>
        <taxon>Pterygota</taxon>
        <taxon>Neoptera</taxon>
        <taxon>Endopterygota</taxon>
        <taxon>Coleoptera</taxon>
        <taxon>Polyphaga</taxon>
        <taxon>Elateriformia</taxon>
        <taxon>Elateroidea</taxon>
        <taxon>Lampyridae</taxon>
        <taxon>Lampyrinae</taxon>
        <taxon>Pyrocoelia</taxon>
    </lineage>
</organism>
<dbReference type="InterPro" id="IPR036249">
    <property type="entry name" value="Thioredoxin-like_sf"/>
</dbReference>
<dbReference type="GO" id="GO:0006457">
    <property type="term" value="P:protein folding"/>
    <property type="evidence" value="ECO:0007669"/>
    <property type="project" value="TreeGrafter"/>
</dbReference>
<keyword evidence="8" id="KW-1015">Disulfide bond</keyword>
<evidence type="ECO:0000256" key="9">
    <source>
        <dbReference type="ARBA" id="ARBA00023235"/>
    </source>
</evidence>
<evidence type="ECO:0000256" key="10">
    <source>
        <dbReference type="ARBA" id="ARBA00023284"/>
    </source>
</evidence>
<keyword evidence="10" id="KW-0676">Redox-active center</keyword>
<protein>
    <recommendedName>
        <fullName evidence="4">protein disulfide-isomerase</fullName>
        <ecNumber evidence="4">5.3.4.1</ecNumber>
    </recommendedName>
</protein>
<evidence type="ECO:0000256" key="7">
    <source>
        <dbReference type="ARBA" id="ARBA00022824"/>
    </source>
</evidence>
<dbReference type="GO" id="GO:0005788">
    <property type="term" value="C:endoplasmic reticulum lumen"/>
    <property type="evidence" value="ECO:0007669"/>
    <property type="project" value="UniProtKB-SubCell"/>
</dbReference>
<dbReference type="PANTHER" id="PTHR18929">
    <property type="entry name" value="PROTEIN DISULFIDE ISOMERASE"/>
    <property type="match status" value="1"/>
</dbReference>
<gene>
    <name evidence="11" type="ORF">RI129_008510</name>
</gene>
<proteinExistence type="inferred from homology"/>
<keyword evidence="12" id="KW-1185">Reference proteome</keyword>
<evidence type="ECO:0000256" key="2">
    <source>
        <dbReference type="ARBA" id="ARBA00004319"/>
    </source>
</evidence>
<dbReference type="Proteomes" id="UP001329430">
    <property type="component" value="Chromosome 6"/>
</dbReference>
<evidence type="ECO:0000313" key="11">
    <source>
        <dbReference type="EMBL" id="KAK5642343.1"/>
    </source>
</evidence>
<dbReference type="PANTHER" id="PTHR18929:SF240">
    <property type="entry name" value="PROTEIN DISULFIDE-ISOMERASE"/>
    <property type="match status" value="1"/>
</dbReference>
<evidence type="ECO:0000256" key="4">
    <source>
        <dbReference type="ARBA" id="ARBA00012723"/>
    </source>
</evidence>
<dbReference type="EC" id="5.3.4.1" evidence="4"/>
<dbReference type="CDD" id="cd02981">
    <property type="entry name" value="PDI_b_family"/>
    <property type="match status" value="1"/>
</dbReference>
<sequence length="229" mass="25668">MTNGKTVPQQLKDVNEAKAFIQQNNVSVIGFFNNQSSDEANIFLQTTETINYLGVAITSEESIFQEYSAKSGDITIYKKFDDGNVTFNGELNVDNLTKFLSTESLPLVVRYSIDTSPRIFSQKDKNVLFLVSQRNDTGEIERVEKEAVEVAQMYRENIIVVSYSMEEDDGENNGILNMLKAEQESSSTMRMVKLDGNGVYKPEPGTVTSSTMKQFVADFMNNKVVEIGD</sequence>
<keyword evidence="5" id="KW-0732">Signal</keyword>
<keyword evidence="7" id="KW-0256">Endoplasmic reticulum</keyword>
<evidence type="ECO:0000256" key="1">
    <source>
        <dbReference type="ARBA" id="ARBA00001182"/>
    </source>
</evidence>
<dbReference type="FunFam" id="3.40.30.10:FF:000042">
    <property type="entry name" value="protein disulfide-isomerase A2"/>
    <property type="match status" value="1"/>
</dbReference>
<accession>A0AAN7V8R3</accession>
<comment type="subcellular location">
    <subcellularLocation>
        <location evidence="2">Endoplasmic reticulum lumen</location>
    </subcellularLocation>
</comment>
<reference evidence="11 12" key="1">
    <citation type="journal article" date="2024" name="Insects">
        <title>An Improved Chromosome-Level Genome Assembly of the Firefly Pyrocoelia pectoralis.</title>
        <authorList>
            <person name="Fu X."/>
            <person name="Meyer-Rochow V.B."/>
            <person name="Ballantyne L."/>
            <person name="Zhu X."/>
        </authorList>
    </citation>
    <scope>NUCLEOTIDE SEQUENCE [LARGE SCALE GENOMIC DNA]</scope>
    <source>
        <strain evidence="11">XCY_ONT2</strain>
    </source>
</reference>
<dbReference type="GO" id="GO:0034976">
    <property type="term" value="P:response to endoplasmic reticulum stress"/>
    <property type="evidence" value="ECO:0007669"/>
    <property type="project" value="TreeGrafter"/>
</dbReference>
<keyword evidence="9" id="KW-0413">Isomerase</keyword>
<dbReference type="AlphaFoldDB" id="A0AAN7V8R3"/>